<keyword evidence="11" id="KW-1185">Reference proteome</keyword>
<dbReference type="AlphaFoldDB" id="A0A9Q1G0T9"/>
<keyword evidence="5 8" id="KW-0964">Secreted</keyword>
<protein>
    <recommendedName>
        <fullName evidence="8">Interleukin family protein</fullName>
    </recommendedName>
</protein>
<evidence type="ECO:0000256" key="7">
    <source>
        <dbReference type="ARBA" id="ARBA00023157"/>
    </source>
</evidence>
<evidence type="ECO:0000256" key="9">
    <source>
        <dbReference type="SAM" id="MobiDB-lite"/>
    </source>
</evidence>
<comment type="caution">
    <text evidence="10">The sequence shown here is derived from an EMBL/GenBank/DDBJ whole genome shotgun (WGS) entry which is preliminary data.</text>
</comment>
<feature type="region of interest" description="Disordered" evidence="9">
    <location>
        <begin position="180"/>
        <end position="201"/>
    </location>
</feature>
<dbReference type="SUPFAM" id="SSF47266">
    <property type="entry name" value="4-helical cytokines"/>
    <property type="match status" value="1"/>
</dbReference>
<dbReference type="PANTHER" id="PTHR48482:SF5">
    <property type="entry name" value="INTERLEUKIN-10"/>
    <property type="match status" value="1"/>
</dbReference>
<evidence type="ECO:0000256" key="1">
    <source>
        <dbReference type="ARBA" id="ARBA00004613"/>
    </source>
</evidence>
<dbReference type="GO" id="GO:0005125">
    <property type="term" value="F:cytokine activity"/>
    <property type="evidence" value="ECO:0007669"/>
    <property type="project" value="UniProtKB-UniRule"/>
</dbReference>
<proteinExistence type="inferred from homology"/>
<evidence type="ECO:0000256" key="6">
    <source>
        <dbReference type="ARBA" id="ARBA00022729"/>
    </source>
</evidence>
<dbReference type="OrthoDB" id="9931894at2759"/>
<sequence>MPLRRVSLVLLLALLFGGACSSGVTRSTRCGTFVQNFPLRLKQLKTSFIKIKEYYEEKDQVETALLDASVLVEIQSPVGCHAMSEVLRFYIETVLPAADEASEEFKIPIGSIGDIFYELKSELLYCNDYFSCKEPFQLKEIVDTYNKMQDRGLYKAMSELELFFNYIEEYMASKKHDSTVALRGKPSGSSTLGRSPHRGER</sequence>
<dbReference type="PROSITE" id="PS51257">
    <property type="entry name" value="PROKAR_LIPOPROTEIN"/>
    <property type="match status" value="1"/>
</dbReference>
<accession>A0A9Q1G0T9</accession>
<dbReference type="GO" id="GO:0006955">
    <property type="term" value="P:immune response"/>
    <property type="evidence" value="ECO:0007669"/>
    <property type="project" value="InterPro"/>
</dbReference>
<dbReference type="PRINTS" id="PR01294">
    <property type="entry name" value="INTRLEUKIN10"/>
</dbReference>
<evidence type="ECO:0000256" key="2">
    <source>
        <dbReference type="ARBA" id="ARBA00008813"/>
    </source>
</evidence>
<name>A0A9Q1G0T9_SYNKA</name>
<dbReference type="SMART" id="SM00188">
    <property type="entry name" value="IL10"/>
    <property type="match status" value="1"/>
</dbReference>
<feature type="signal peptide" evidence="8">
    <location>
        <begin position="1"/>
        <end position="21"/>
    </location>
</feature>
<comment type="function">
    <text evidence="8">Immune regulatory cytokine.</text>
</comment>
<reference evidence="10" key="1">
    <citation type="journal article" date="2023" name="Science">
        <title>Genome structures resolve the early diversification of teleost fishes.</title>
        <authorList>
            <person name="Parey E."/>
            <person name="Louis A."/>
            <person name="Montfort J."/>
            <person name="Bouchez O."/>
            <person name="Roques C."/>
            <person name="Iampietro C."/>
            <person name="Lluch J."/>
            <person name="Castinel A."/>
            <person name="Donnadieu C."/>
            <person name="Desvignes T."/>
            <person name="Floi Bucao C."/>
            <person name="Jouanno E."/>
            <person name="Wen M."/>
            <person name="Mejri S."/>
            <person name="Dirks R."/>
            <person name="Jansen H."/>
            <person name="Henkel C."/>
            <person name="Chen W.J."/>
            <person name="Zahm M."/>
            <person name="Cabau C."/>
            <person name="Klopp C."/>
            <person name="Thompson A.W."/>
            <person name="Robinson-Rechavi M."/>
            <person name="Braasch I."/>
            <person name="Lecointre G."/>
            <person name="Bobe J."/>
            <person name="Postlethwait J.H."/>
            <person name="Berthelot C."/>
            <person name="Roest Crollius H."/>
            <person name="Guiguen Y."/>
        </authorList>
    </citation>
    <scope>NUCLEOTIDE SEQUENCE</scope>
    <source>
        <strain evidence="10">WJC10195</strain>
    </source>
</reference>
<dbReference type="Pfam" id="PF00726">
    <property type="entry name" value="IL10"/>
    <property type="match status" value="1"/>
</dbReference>
<evidence type="ECO:0000256" key="4">
    <source>
        <dbReference type="ARBA" id="ARBA00022514"/>
    </source>
</evidence>
<keyword evidence="6 8" id="KW-0732">Signal</keyword>
<evidence type="ECO:0000313" key="10">
    <source>
        <dbReference type="EMBL" id="KAJ8370927.1"/>
    </source>
</evidence>
<dbReference type="PANTHER" id="PTHR48482">
    <property type="entry name" value="INTERLEUKIN-19-RELATED"/>
    <property type="match status" value="1"/>
</dbReference>
<comment type="subcellular location">
    <subcellularLocation>
        <location evidence="1 8">Secreted</location>
    </subcellularLocation>
</comment>
<dbReference type="InterPro" id="IPR020443">
    <property type="entry name" value="IL-10/19/20/24/26"/>
</dbReference>
<evidence type="ECO:0000256" key="8">
    <source>
        <dbReference type="RuleBase" id="RU368043"/>
    </source>
</evidence>
<evidence type="ECO:0000256" key="3">
    <source>
        <dbReference type="ARBA" id="ARBA00011144"/>
    </source>
</evidence>
<dbReference type="InterPro" id="IPR009079">
    <property type="entry name" value="4_helix_cytokine-like_core"/>
</dbReference>
<evidence type="ECO:0000313" key="11">
    <source>
        <dbReference type="Proteomes" id="UP001152622"/>
    </source>
</evidence>
<comment type="subunit">
    <text evidence="3">Homodimer. Interacts with IL10RA and IL10RB.</text>
</comment>
<dbReference type="Gene3D" id="1.20.1250.10">
    <property type="match status" value="1"/>
</dbReference>
<comment type="similarity">
    <text evidence="2 8">Belongs to the IL-10 family.</text>
</comment>
<keyword evidence="4 8" id="KW-0202">Cytokine</keyword>
<dbReference type="InterPro" id="IPR000098">
    <property type="entry name" value="IL-10"/>
</dbReference>
<gene>
    <name evidence="10" type="ORF">SKAU_G00109550</name>
</gene>
<dbReference type="EMBL" id="JAINUF010000003">
    <property type="protein sequence ID" value="KAJ8370927.1"/>
    <property type="molecule type" value="Genomic_DNA"/>
</dbReference>
<dbReference type="GO" id="GO:0005615">
    <property type="term" value="C:extracellular space"/>
    <property type="evidence" value="ECO:0007669"/>
    <property type="project" value="UniProtKB-UniRule"/>
</dbReference>
<dbReference type="GO" id="GO:0001817">
    <property type="term" value="P:regulation of cytokine production"/>
    <property type="evidence" value="ECO:0007669"/>
    <property type="project" value="UniProtKB-ARBA"/>
</dbReference>
<evidence type="ECO:0000256" key="5">
    <source>
        <dbReference type="ARBA" id="ARBA00022525"/>
    </source>
</evidence>
<feature type="chain" id="PRO_5040527788" description="Interleukin family protein" evidence="8">
    <location>
        <begin position="22"/>
        <end position="201"/>
    </location>
</feature>
<organism evidence="10 11">
    <name type="scientific">Synaphobranchus kaupii</name>
    <name type="common">Kaup's arrowtooth eel</name>
    <dbReference type="NCBI Taxonomy" id="118154"/>
    <lineage>
        <taxon>Eukaryota</taxon>
        <taxon>Metazoa</taxon>
        <taxon>Chordata</taxon>
        <taxon>Craniata</taxon>
        <taxon>Vertebrata</taxon>
        <taxon>Euteleostomi</taxon>
        <taxon>Actinopterygii</taxon>
        <taxon>Neopterygii</taxon>
        <taxon>Teleostei</taxon>
        <taxon>Anguilliformes</taxon>
        <taxon>Synaphobranchidae</taxon>
        <taxon>Synaphobranchus</taxon>
    </lineage>
</organism>
<keyword evidence="7" id="KW-1015">Disulfide bond</keyword>
<dbReference type="Proteomes" id="UP001152622">
    <property type="component" value="Chromosome 3"/>
</dbReference>